<dbReference type="PROSITE" id="PS51007">
    <property type="entry name" value="CYTC"/>
    <property type="match status" value="1"/>
</dbReference>
<dbReference type="Pfam" id="PF03150">
    <property type="entry name" value="CCP_MauG"/>
    <property type="match status" value="1"/>
</dbReference>
<keyword evidence="4" id="KW-0560">Oxidoreductase</keyword>
<dbReference type="GO" id="GO:0020037">
    <property type="term" value="F:heme binding"/>
    <property type="evidence" value="ECO:0007669"/>
    <property type="project" value="InterPro"/>
</dbReference>
<evidence type="ECO:0000256" key="1">
    <source>
        <dbReference type="ARBA" id="ARBA00004196"/>
    </source>
</evidence>
<keyword evidence="2 6" id="KW-0349">Heme</keyword>
<evidence type="ECO:0000313" key="8">
    <source>
        <dbReference type="EMBL" id="AUN99202.1"/>
    </source>
</evidence>
<dbReference type="Proteomes" id="UP000235584">
    <property type="component" value="Chromosome"/>
</dbReference>
<accession>A0A2K9NUM8</accession>
<name>A0A2K9NUM8_BACTC</name>
<dbReference type="GO" id="GO:0004130">
    <property type="term" value="F:cytochrome-c peroxidase activity"/>
    <property type="evidence" value="ECO:0007669"/>
    <property type="project" value="TreeGrafter"/>
</dbReference>
<keyword evidence="5 6" id="KW-0408">Iron</keyword>
<dbReference type="EMBL" id="CP025704">
    <property type="protein sequence ID" value="AUN99202.1"/>
    <property type="molecule type" value="Genomic_DNA"/>
</dbReference>
<reference evidence="8 9" key="1">
    <citation type="submission" date="2018-01" db="EMBL/GenBank/DDBJ databases">
        <title>Complete genome sequence of Bacteriovorax stolpii DSM12778.</title>
        <authorList>
            <person name="Tang B."/>
            <person name="Chang J."/>
        </authorList>
    </citation>
    <scope>NUCLEOTIDE SEQUENCE [LARGE SCALE GENOMIC DNA]</scope>
    <source>
        <strain evidence="8 9">DSM 12778</strain>
    </source>
</reference>
<dbReference type="InterPro" id="IPR036909">
    <property type="entry name" value="Cyt_c-like_dom_sf"/>
</dbReference>
<dbReference type="GO" id="GO:0046872">
    <property type="term" value="F:metal ion binding"/>
    <property type="evidence" value="ECO:0007669"/>
    <property type="project" value="UniProtKB-KW"/>
</dbReference>
<evidence type="ECO:0000259" key="7">
    <source>
        <dbReference type="PROSITE" id="PS51007"/>
    </source>
</evidence>
<evidence type="ECO:0000256" key="6">
    <source>
        <dbReference type="PROSITE-ProRule" id="PRU00433"/>
    </source>
</evidence>
<gene>
    <name evidence="8" type="ORF">C0V70_14035</name>
</gene>
<keyword evidence="3 6" id="KW-0479">Metal-binding</keyword>
<protein>
    <recommendedName>
        <fullName evidence="7">Cytochrome c domain-containing protein</fullName>
    </recommendedName>
</protein>
<evidence type="ECO:0000313" key="9">
    <source>
        <dbReference type="Proteomes" id="UP000235584"/>
    </source>
</evidence>
<keyword evidence="9" id="KW-1185">Reference proteome</keyword>
<dbReference type="PANTHER" id="PTHR30600">
    <property type="entry name" value="CYTOCHROME C PEROXIDASE-RELATED"/>
    <property type="match status" value="1"/>
</dbReference>
<evidence type="ECO:0000256" key="2">
    <source>
        <dbReference type="ARBA" id="ARBA00022617"/>
    </source>
</evidence>
<dbReference type="GO" id="GO:0030313">
    <property type="term" value="C:cell envelope"/>
    <property type="evidence" value="ECO:0007669"/>
    <property type="project" value="UniProtKB-SubCell"/>
</dbReference>
<feature type="domain" description="Cytochrome c" evidence="7">
    <location>
        <begin position="274"/>
        <end position="433"/>
    </location>
</feature>
<evidence type="ECO:0000256" key="4">
    <source>
        <dbReference type="ARBA" id="ARBA00023002"/>
    </source>
</evidence>
<dbReference type="KEGG" id="bsto:C0V70_14035"/>
<dbReference type="InterPro" id="IPR051395">
    <property type="entry name" value="Cytochrome_c_Peroxidase/MauG"/>
</dbReference>
<sequence>MVKLSDFQYHLPMKFTHPTFLGLALGFFCTSVSVHASSLDNFIRNRMELFDITPYQTQSLEQTDEFQSKMRLGRMLFMDTNLSGNRNISCMVCHHPMRGTSDGLPLSQTVDGKGVLKRNSPGLYNVGDKFSTFMFWDGRVHFHPTKKVFTTPEPALNGPTPQAAEIAKAMTSALAAQAIFPLVSHEEMSGKKGENEIADAKTNLEAWDLIIKRITQETNGAGYINLFNRAFPGQPKMNIGHVGEAIATFERYQFQSNTSGFHRYVAGDNSAMTEQEKRGFVVFMDRGRCIACHQGNLLGLNTFFASVGVPSYGAKPFEMDIGRGEINNERFRAFFFKTPSLINVALTAPYFHNGAFSTIREVLNHYNNIEKSLNTYTITDERRKLFPVEVEVRNSQKDLSELFASIEAGFLRNGLGLSSAELDDLEAFLTGALTDPKWDPRGPKSKK</sequence>
<dbReference type="InterPro" id="IPR004852">
    <property type="entry name" value="Di-haem_cyt_c_peroxidsae"/>
</dbReference>
<evidence type="ECO:0000256" key="5">
    <source>
        <dbReference type="ARBA" id="ARBA00023004"/>
    </source>
</evidence>
<dbReference type="GO" id="GO:0009055">
    <property type="term" value="F:electron transfer activity"/>
    <property type="evidence" value="ECO:0007669"/>
    <property type="project" value="InterPro"/>
</dbReference>
<dbReference type="AlphaFoldDB" id="A0A2K9NUM8"/>
<evidence type="ECO:0000256" key="3">
    <source>
        <dbReference type="ARBA" id="ARBA00022723"/>
    </source>
</evidence>
<proteinExistence type="predicted"/>
<comment type="subcellular location">
    <subcellularLocation>
        <location evidence="1">Cell envelope</location>
    </subcellularLocation>
</comment>
<dbReference type="SUPFAM" id="SSF46626">
    <property type="entry name" value="Cytochrome c"/>
    <property type="match status" value="2"/>
</dbReference>
<organism evidence="8 9">
    <name type="scientific">Bacteriovorax stolpii</name>
    <name type="common">Bdellovibrio stolpii</name>
    <dbReference type="NCBI Taxonomy" id="960"/>
    <lineage>
        <taxon>Bacteria</taxon>
        <taxon>Pseudomonadati</taxon>
        <taxon>Bdellovibrionota</taxon>
        <taxon>Bacteriovoracia</taxon>
        <taxon>Bacteriovoracales</taxon>
        <taxon>Bacteriovoracaceae</taxon>
        <taxon>Bacteriovorax</taxon>
    </lineage>
</organism>
<dbReference type="InterPro" id="IPR009056">
    <property type="entry name" value="Cyt_c-like_dom"/>
</dbReference>
<dbReference type="Gene3D" id="1.10.760.10">
    <property type="entry name" value="Cytochrome c-like domain"/>
    <property type="match status" value="2"/>
</dbReference>